<feature type="chain" id="PRO_5004651077" description="Autoinducer 2-binding periplasmic protein LuxP" evidence="5">
    <location>
        <begin position="27"/>
        <end position="334"/>
    </location>
</feature>
<dbReference type="STRING" id="28173.VIBNI_A0467"/>
<feature type="signal peptide" evidence="5">
    <location>
        <begin position="1"/>
        <end position="26"/>
    </location>
</feature>
<dbReference type="CDD" id="cd06313">
    <property type="entry name" value="PBP1_ABC_ThpA_XypA"/>
    <property type="match status" value="1"/>
</dbReference>
<accession>U4K983</accession>
<sequence>MRHAFRKTSLMLATAALLMGAQTVSAKTVRIGAAVYGLQAEFMQLWSNAAKQHPAVKSGDAEVTVFDGRYDALVQENQFDTMVTRQFDAIVFVPIDAVACASAVAKAAAANIPVVGSNTRCNSDQLASFVGSDDVKAGEMVANAVLEKIGFKGNVVVIEGPIGQSAQIDRAQGIKNVLDKNPNVKVLEKRTANWSRAEALSLMENWLTAHRGKIDGIIAQNDEMALGAIEAIKAAGLKVEDFSIAGVDGITDALTAVKDGSMESVLQDAEAQAHGAIDVAIRQVVGSSYQPKSPIWAAYKSGMPWNDGAQKHYNVPWTPVTLENVDQLLSKRGN</sequence>
<evidence type="ECO:0000256" key="3">
    <source>
        <dbReference type="ARBA" id="ARBA00022181"/>
    </source>
</evidence>
<dbReference type="Pfam" id="PF13407">
    <property type="entry name" value="Peripla_BP_4"/>
    <property type="match status" value="1"/>
</dbReference>
<keyword evidence="7" id="KW-0762">Sugar transport</keyword>
<dbReference type="RefSeq" id="WP_022549780.1">
    <property type="nucleotide sequence ID" value="NC_022528.1"/>
</dbReference>
<evidence type="ECO:0000313" key="7">
    <source>
        <dbReference type="EMBL" id="CCO56657.1"/>
    </source>
</evidence>
<feature type="domain" description="Periplasmic binding protein" evidence="6">
    <location>
        <begin position="32"/>
        <end position="286"/>
    </location>
</feature>
<dbReference type="Gene3D" id="3.40.50.2300">
    <property type="match status" value="2"/>
</dbReference>
<dbReference type="GO" id="GO:0030246">
    <property type="term" value="F:carbohydrate binding"/>
    <property type="evidence" value="ECO:0007669"/>
    <property type="project" value="UniProtKB-ARBA"/>
</dbReference>
<reference evidence="7 8" key="1">
    <citation type="journal article" date="2013" name="ISME J.">
        <title>Comparative genomics of pathogenic lineages of Vibrio nigripulchritudo identifies virulence-associated traits.</title>
        <authorList>
            <person name="Goudenege D."/>
            <person name="Labreuche Y."/>
            <person name="Krin E."/>
            <person name="Ansquer D."/>
            <person name="Mangenot S."/>
            <person name="Calteau A."/>
            <person name="Medigue C."/>
            <person name="Mazel D."/>
            <person name="Polz M.F."/>
            <person name="Le Roux F."/>
        </authorList>
    </citation>
    <scope>NUCLEOTIDE SEQUENCE [LARGE SCALE GENOMIC DNA]</scope>
    <source>
        <strain evidence="8">SnF1</strain>
    </source>
</reference>
<dbReference type="GO" id="GO:0030313">
    <property type="term" value="C:cell envelope"/>
    <property type="evidence" value="ECO:0007669"/>
    <property type="project" value="UniProtKB-SubCell"/>
</dbReference>
<evidence type="ECO:0000256" key="4">
    <source>
        <dbReference type="ARBA" id="ARBA00022729"/>
    </source>
</evidence>
<keyword evidence="8" id="KW-1185">Reference proteome</keyword>
<evidence type="ECO:0000313" key="8">
    <source>
        <dbReference type="Proteomes" id="UP000016895"/>
    </source>
</evidence>
<dbReference type="OrthoDB" id="4827464at2"/>
<dbReference type="PANTHER" id="PTHR46847:SF1">
    <property type="entry name" value="D-ALLOSE-BINDING PERIPLASMIC PROTEIN-RELATED"/>
    <property type="match status" value="1"/>
</dbReference>
<dbReference type="KEGG" id="vni:VIBNI_A0467"/>
<dbReference type="AlphaFoldDB" id="U4K983"/>
<dbReference type="SUPFAM" id="SSF53822">
    <property type="entry name" value="Periplasmic binding protein-like I"/>
    <property type="match status" value="1"/>
</dbReference>
<keyword evidence="4 5" id="KW-0732">Signal</keyword>
<keyword evidence="7" id="KW-0813">Transport</keyword>
<dbReference type="PATRIC" id="fig|1260221.3.peg.441"/>
<evidence type="ECO:0000256" key="2">
    <source>
        <dbReference type="ARBA" id="ARBA00007639"/>
    </source>
</evidence>
<proteinExistence type="inferred from homology"/>
<dbReference type="EMBL" id="FO203526">
    <property type="protein sequence ID" value="CCO56657.1"/>
    <property type="molecule type" value="Genomic_DNA"/>
</dbReference>
<dbReference type="InterPro" id="IPR028082">
    <property type="entry name" value="Peripla_BP_I"/>
</dbReference>
<dbReference type="GO" id="GO:0055085">
    <property type="term" value="P:transmembrane transport"/>
    <property type="evidence" value="ECO:0007669"/>
    <property type="project" value="UniProtKB-ARBA"/>
</dbReference>
<name>U4K983_9VIBR</name>
<gene>
    <name evidence="7" type="ORF">VIBNI_A0467</name>
</gene>
<dbReference type="Proteomes" id="UP000016895">
    <property type="component" value="Chromosome 1"/>
</dbReference>
<dbReference type="PANTHER" id="PTHR46847">
    <property type="entry name" value="D-ALLOSE-BINDING PERIPLASMIC PROTEIN-RELATED"/>
    <property type="match status" value="1"/>
</dbReference>
<evidence type="ECO:0000259" key="6">
    <source>
        <dbReference type="Pfam" id="PF13407"/>
    </source>
</evidence>
<organism evidence="7 8">
    <name type="scientific">Vibrio nigripulchritudo</name>
    <dbReference type="NCBI Taxonomy" id="28173"/>
    <lineage>
        <taxon>Bacteria</taxon>
        <taxon>Pseudomonadati</taxon>
        <taxon>Pseudomonadota</taxon>
        <taxon>Gammaproteobacteria</taxon>
        <taxon>Vibrionales</taxon>
        <taxon>Vibrionaceae</taxon>
        <taxon>Vibrio</taxon>
    </lineage>
</organism>
<evidence type="ECO:0000256" key="5">
    <source>
        <dbReference type="SAM" id="SignalP"/>
    </source>
</evidence>
<comment type="similarity">
    <text evidence="2">Belongs to the bacterial solute-binding protein 2 family.</text>
</comment>
<dbReference type="InterPro" id="IPR025997">
    <property type="entry name" value="SBP_2_dom"/>
</dbReference>
<evidence type="ECO:0000256" key="1">
    <source>
        <dbReference type="ARBA" id="ARBA00004196"/>
    </source>
</evidence>
<comment type="subcellular location">
    <subcellularLocation>
        <location evidence="1">Cell envelope</location>
    </subcellularLocation>
</comment>
<protein>
    <recommendedName>
        <fullName evidence="3">Autoinducer 2-binding periplasmic protein LuxP</fullName>
    </recommendedName>
</protein>